<feature type="non-terminal residue" evidence="3">
    <location>
        <position position="936"/>
    </location>
</feature>
<keyword evidence="2" id="KW-0732">Signal</keyword>
<evidence type="ECO:0000256" key="1">
    <source>
        <dbReference type="SAM" id="MobiDB-lite"/>
    </source>
</evidence>
<dbReference type="Proteomes" id="UP000280417">
    <property type="component" value="Unassembled WGS sequence"/>
</dbReference>
<dbReference type="EMBL" id="QMQA01000293">
    <property type="protein sequence ID" value="RLE11053.1"/>
    <property type="molecule type" value="Genomic_DNA"/>
</dbReference>
<reference evidence="3 4" key="1">
    <citation type="submission" date="2018-06" db="EMBL/GenBank/DDBJ databases">
        <title>Extensive metabolic versatility and redundancy in microbially diverse, dynamic hydrothermal sediments.</title>
        <authorList>
            <person name="Dombrowski N."/>
            <person name="Teske A."/>
            <person name="Baker B.J."/>
        </authorList>
    </citation>
    <scope>NUCLEOTIDE SEQUENCE [LARGE SCALE GENOMIC DNA]</scope>
    <source>
        <strain evidence="3">B3_G15</strain>
    </source>
</reference>
<sequence>MKIYRYAKAKTLFIFITLFLSFPASIVPSSETSFYFPVYSGGFFHNPLEKFNFGKDYSVETELNIEGQIQLDLGYGFTFPLKKGITVGEGSYGIDRGLKYDMLEKLLIDGTIGDRIHFEFDYDSERTEEGLLEENNIYSVEYRGKEDEFLKEVTVGNKYLGVEGGRYVKVDEASPDSFALRALGGWDQLYFNALLRYDVGYEGVKVFKGNRRDVVDEVYDVDYIKSTYFFIPDKDIDSDSLRLYVSSTTTVDLTLDNKDFRLLIEGVDYDFDPSTGFIYLENSLASEDELVCYYTKGGQAVGSTSLGIGAIIGESGVRVDFNSNSFPQYFDSSGEFLYLKKRAFNSYWELRNAYPLPSYEGTGISSFEVRLLYTENSSPNSNYDDIIDQYSLDSERGVVFFNFTDDTGNFYPRPFPGVSPYSSPVTTENNPFDPDNPVYGGLSYPTVDKSINKLEFSYSFYTDTFFLDFNVIPGSVEIVVDGKVLKESDYEVDYSFGTVTFREGVVTPTSEIEIKYRYTSFGGGNKGLVGQFGVFYSNDFIDLKNLTLYRSPLRTQEAPELGAEGKRDIYNSTEIGFKIGANEDEEGAYFEAQAGVGLGLTNPNPHGRAIIDDMESSEAIFRVSNEAESWIIGSESQILEDTGVQLTTRGDLLYKNYYKSTVLSGEVLEDLSWEIPQDQVFDYSEKAGPYNTSNHPDYSSENSLIMEYEIPDGGEDYYVTMVTPVGPEDFSVYDTFNILFKATEIEGGPVRLYVEFLKDYNEDLDGDGVLDGEKSVNDNGFVIVPLGGQQTKLGTDREGGSNGTLESEDINGNGVLDSSESGVIIPGPDGTQYLAEINTGETDWQTIAVPLHNIVQNYSDILQYVTAIRITLTGTGTSQPLNGLVLINRLWLSGSRIKNNSPDLLSVSEVSIDEDAEVYSNRFSESYPAIYEDLHG</sequence>
<evidence type="ECO:0000256" key="2">
    <source>
        <dbReference type="SAM" id="SignalP"/>
    </source>
</evidence>
<evidence type="ECO:0000313" key="3">
    <source>
        <dbReference type="EMBL" id="RLE11053.1"/>
    </source>
</evidence>
<gene>
    <name evidence="3" type="ORF">DRJ04_08765</name>
</gene>
<comment type="caution">
    <text evidence="3">The sequence shown here is derived from an EMBL/GenBank/DDBJ whole genome shotgun (WGS) entry which is preliminary data.</text>
</comment>
<evidence type="ECO:0000313" key="4">
    <source>
        <dbReference type="Proteomes" id="UP000280417"/>
    </source>
</evidence>
<name>A0A662D9N1_UNCAE</name>
<dbReference type="AlphaFoldDB" id="A0A662D9N1"/>
<feature type="signal peptide" evidence="2">
    <location>
        <begin position="1"/>
        <end position="26"/>
    </location>
</feature>
<accession>A0A662D9N1</accession>
<feature type="chain" id="PRO_5024877854" description="PA14 domain-containing protein" evidence="2">
    <location>
        <begin position="27"/>
        <end position="936"/>
    </location>
</feature>
<feature type="region of interest" description="Disordered" evidence="1">
    <location>
        <begin position="792"/>
        <end position="813"/>
    </location>
</feature>
<organism evidence="3 4">
    <name type="scientific">Aerophobetes bacterium</name>
    <dbReference type="NCBI Taxonomy" id="2030807"/>
    <lineage>
        <taxon>Bacteria</taxon>
        <taxon>Candidatus Aerophobota</taxon>
    </lineage>
</organism>
<evidence type="ECO:0008006" key="5">
    <source>
        <dbReference type="Google" id="ProtNLM"/>
    </source>
</evidence>
<proteinExistence type="predicted"/>
<protein>
    <recommendedName>
        <fullName evidence="5">PA14 domain-containing protein</fullName>
    </recommendedName>
</protein>